<dbReference type="EMBL" id="WJNH01000003">
    <property type="protein sequence ID" value="MRG86028.1"/>
    <property type="molecule type" value="Genomic_DNA"/>
</dbReference>
<proteinExistence type="predicted"/>
<gene>
    <name evidence="2" type="ORF">GH754_06765</name>
</gene>
<dbReference type="OrthoDB" id="48766at2"/>
<accession>A0A6G1X5C9</accession>
<dbReference type="InterPro" id="IPR012454">
    <property type="entry name" value="DUF1659"/>
</dbReference>
<evidence type="ECO:0000259" key="1">
    <source>
        <dbReference type="Pfam" id="PF07872"/>
    </source>
</evidence>
<dbReference type="RefSeq" id="WP_153727948.1">
    <property type="nucleotide sequence ID" value="NZ_WJNH01000003.1"/>
</dbReference>
<organism evidence="2 3">
    <name type="scientific">Salinibacillus xinjiangensis</name>
    <dbReference type="NCBI Taxonomy" id="1229268"/>
    <lineage>
        <taxon>Bacteria</taxon>
        <taxon>Bacillati</taxon>
        <taxon>Bacillota</taxon>
        <taxon>Bacilli</taxon>
        <taxon>Bacillales</taxon>
        <taxon>Bacillaceae</taxon>
        <taxon>Salinibacillus</taxon>
    </lineage>
</organism>
<keyword evidence="3" id="KW-1185">Reference proteome</keyword>
<evidence type="ECO:0000313" key="3">
    <source>
        <dbReference type="Proteomes" id="UP000480185"/>
    </source>
</evidence>
<protein>
    <submittedName>
        <fullName evidence="2">DUF1659 domain-containing protein</fullName>
    </submittedName>
</protein>
<comment type="caution">
    <text evidence="2">The sequence shown here is derived from an EMBL/GenBank/DDBJ whole genome shotgun (WGS) entry which is preliminary data.</text>
</comment>
<sequence length="72" mass="7947">MAMAQPLRSSLKLIFETGVGDDGNMEYKSKSFNNVKTDATPDQLMAITNAVTPLQQLALYEVQRNDSAIILE</sequence>
<reference evidence="2 3" key="1">
    <citation type="submission" date="2019-11" db="EMBL/GenBank/DDBJ databases">
        <authorList>
            <person name="Li J."/>
        </authorList>
    </citation>
    <scope>NUCLEOTIDE SEQUENCE [LARGE SCALE GENOMIC DNA]</scope>
    <source>
        <strain evidence="2 3">J4</strain>
    </source>
</reference>
<feature type="domain" description="DUF1659" evidence="1">
    <location>
        <begin position="3"/>
        <end position="71"/>
    </location>
</feature>
<dbReference type="AlphaFoldDB" id="A0A6G1X5C9"/>
<dbReference type="Proteomes" id="UP000480185">
    <property type="component" value="Unassembled WGS sequence"/>
</dbReference>
<name>A0A6G1X5C9_9BACI</name>
<evidence type="ECO:0000313" key="2">
    <source>
        <dbReference type="EMBL" id="MRG86028.1"/>
    </source>
</evidence>
<dbReference type="Pfam" id="PF07872">
    <property type="entry name" value="DUF1659"/>
    <property type="match status" value="1"/>
</dbReference>